<dbReference type="Proteomes" id="UP000319731">
    <property type="component" value="Unassembled WGS sequence"/>
</dbReference>
<keyword evidence="5 7" id="KW-0067">ATP-binding</keyword>
<dbReference type="Pfam" id="PF18101">
    <property type="entry name" value="Pan3_CK"/>
    <property type="match status" value="1"/>
</dbReference>
<organism evidence="12 13">
    <name type="scientific">Synchytrium microbalum</name>
    <dbReference type="NCBI Taxonomy" id="1806994"/>
    <lineage>
        <taxon>Eukaryota</taxon>
        <taxon>Fungi</taxon>
        <taxon>Fungi incertae sedis</taxon>
        <taxon>Chytridiomycota</taxon>
        <taxon>Chytridiomycota incertae sedis</taxon>
        <taxon>Chytridiomycetes</taxon>
        <taxon>Synchytriales</taxon>
        <taxon>Synchytriaceae</taxon>
        <taxon>Synchytrium</taxon>
    </lineage>
</organism>
<comment type="similarity">
    <text evidence="7">Belongs to the protein kinase superfamily. PAN3 family.</text>
</comment>
<evidence type="ECO:0000259" key="11">
    <source>
        <dbReference type="PROSITE" id="PS50103"/>
    </source>
</evidence>
<evidence type="ECO:0000313" key="13">
    <source>
        <dbReference type="Proteomes" id="UP000319731"/>
    </source>
</evidence>
<dbReference type="InterPro" id="IPR011009">
    <property type="entry name" value="Kinase-like_dom_sf"/>
</dbReference>
<comment type="subcellular location">
    <subcellularLocation>
        <location evidence="1 7">Cytoplasm</location>
    </subcellularLocation>
</comment>
<evidence type="ECO:0000256" key="6">
    <source>
        <dbReference type="ARBA" id="ARBA00023054"/>
    </source>
</evidence>
<feature type="region of interest" description="Knob domain" evidence="7">
    <location>
        <begin position="542"/>
        <end position="635"/>
    </location>
</feature>
<dbReference type="PROSITE" id="PS50011">
    <property type="entry name" value="PROTEIN_KINASE_DOM"/>
    <property type="match status" value="1"/>
</dbReference>
<dbReference type="InterPro" id="IPR000719">
    <property type="entry name" value="Prot_kinase_dom"/>
</dbReference>
<dbReference type="GO" id="GO:0008143">
    <property type="term" value="F:poly(A) binding"/>
    <property type="evidence" value="ECO:0007669"/>
    <property type="project" value="TreeGrafter"/>
</dbReference>
<dbReference type="PANTHER" id="PTHR12272:SF11">
    <property type="entry name" value="PAN2-PAN3 DEADENYLATION COMPLEX SUBUNIT PAN3"/>
    <property type="match status" value="1"/>
</dbReference>
<protein>
    <recommendedName>
        <fullName evidence="7">PAN2-PAN3 deadenylation complex subunit PAN3</fullName>
    </recommendedName>
    <alternativeName>
        <fullName evidence="7">PAB1P-dependent poly(A)-specific ribonuclease</fullName>
    </alternativeName>
    <alternativeName>
        <fullName evidence="7">Poly(A)-nuclease deadenylation complex subunit 3</fullName>
        <shortName evidence="7">PAN deadenylation complex subunit 3</shortName>
    </alternativeName>
</protein>
<dbReference type="EMBL" id="QEAO01000015">
    <property type="protein sequence ID" value="TPX34253.1"/>
    <property type="molecule type" value="Genomic_DNA"/>
</dbReference>
<feature type="domain" description="Protein kinase" evidence="10">
    <location>
        <begin position="270"/>
        <end position="635"/>
    </location>
</feature>
<feature type="coiled-coil region" evidence="7">
    <location>
        <begin position="503"/>
        <end position="541"/>
    </location>
</feature>
<dbReference type="GO" id="GO:0006397">
    <property type="term" value="P:mRNA processing"/>
    <property type="evidence" value="ECO:0007669"/>
    <property type="project" value="UniProtKB-KW"/>
</dbReference>
<dbReference type="SMART" id="SM00220">
    <property type="entry name" value="S_TKc"/>
    <property type="match status" value="1"/>
</dbReference>
<feature type="binding site" evidence="7">
    <location>
        <begin position="348"/>
        <end position="355"/>
    </location>
    <ligand>
        <name>ATP</name>
        <dbReference type="ChEBI" id="CHEBI:30616"/>
    </ligand>
</feature>
<dbReference type="PANTHER" id="PTHR12272">
    <property type="entry name" value="DEADENYLATION COMPLEX SUBUNIT PAN3"/>
    <property type="match status" value="1"/>
</dbReference>
<dbReference type="Gene3D" id="1.10.287.3700">
    <property type="match status" value="1"/>
</dbReference>
<proteinExistence type="inferred from homology"/>
<comment type="domain">
    <text evidence="7">Contains a pseudokinase domain. The protein kinase domain is predicted to be catalytically inactive because some of the residues important for catalytic activity are substituted and it lacks the equivalent of the binding site for a peptide substrate. However, it has retained an ATP-binding site and ATP-binding is required for mRNA degradation, stimulating the activity of the PAN2 nuclease in vitro. The nucleotide-binding site is juxtaposed to the RNase active site of PAN2 in the complex and may actually bind nucleosides of a poly(A) RNA rather than ATP, feeding the poly(A)-tail to the active site of the deadenylase and thus increasing the efficiency with which this distributive enzyme degrades oligo(A) RNAs.</text>
</comment>
<evidence type="ECO:0000256" key="7">
    <source>
        <dbReference type="HAMAP-Rule" id="MF_03181"/>
    </source>
</evidence>
<keyword evidence="6 7" id="KW-0175">Coiled coil</keyword>
<sequence length="635" mass="71761">MASAAAKSKIQCRNITIYGFCKKEGKGCEFNHETQAAKASASNTPAPKTNDMPRPKITASFTPPRPSVPLTLSQSVDVPEFDPLLSYNPYATTQPSMADNTPAYPASDLNVAGSGQALPPTSDPSYQQQQQGYEYYDPQTFVPDQQANGYPSNEMAQMNLGAPSGGQPDPNDTQANQYYGNQQEGGYYYEQPQVREPLQYHLYTTPLPHISNLHPHQKTIHSFFMSDHLREELHQRSEASQQVTDPARVDLSRMPSELHVYSNFLPLDDHLERSVKVFGYPTWVYRATNRSDGNPYVLRRIEGFRLLNELAMTAIDSWRRIRHANIVMVREAFTTRAFGDFSLVIVYDYHPLSITLAAKHFQQNSYHPSNSVPEKTLWSYIVQIASALKTIHAAGLAARVIEPSKVILTGKNRIRLNCCGIFDMLTYDGGKNMVHYQQDDLFHFGQLIVALACGSLASVNHLPKSMDHIARHYTPDMKNIVSYLLSKPTMAKSIDDVVLMIGPRILHEINSAHHYNDMLEGELGRELENGRLVRLMSKLSFINERPEFDLDPRWSETGDRYLLKLFRDYVFHQVDDNGRPLLDIGHVITCLNKLDVGIDEKVMLMSRDQQTILIVSYKELKQCLSGAMADLMKAK</sequence>
<dbReference type="InterPro" id="IPR000571">
    <property type="entry name" value="Znf_CCCH"/>
</dbReference>
<dbReference type="PROSITE" id="PS50103">
    <property type="entry name" value="ZF_C3H1"/>
    <property type="match status" value="1"/>
</dbReference>
<dbReference type="GO" id="GO:0005524">
    <property type="term" value="F:ATP binding"/>
    <property type="evidence" value="ECO:0007669"/>
    <property type="project" value="UniProtKB-UniRule"/>
</dbReference>
<keyword evidence="4 7" id="KW-0547">Nucleotide-binding</keyword>
<dbReference type="Gene3D" id="1.20.5.5160">
    <property type="match status" value="1"/>
</dbReference>
<dbReference type="HAMAP" id="MF_03181">
    <property type="entry name" value="PAN3"/>
    <property type="match status" value="1"/>
</dbReference>
<evidence type="ECO:0000256" key="2">
    <source>
        <dbReference type="ARBA" id="ARBA00022490"/>
    </source>
</evidence>
<dbReference type="InterPro" id="IPR030844">
    <property type="entry name" value="PAN3"/>
</dbReference>
<comment type="caution">
    <text evidence="7">Lacks conserved residue(s) required for the propagation of feature annotation.</text>
</comment>
<evidence type="ECO:0000256" key="3">
    <source>
        <dbReference type="ARBA" id="ARBA00022664"/>
    </source>
</evidence>
<feature type="region of interest" description="Disordered" evidence="9">
    <location>
        <begin position="92"/>
        <end position="179"/>
    </location>
</feature>
<keyword evidence="13" id="KW-1185">Reference proteome</keyword>
<keyword evidence="8" id="KW-0863">Zinc-finger</keyword>
<dbReference type="STRING" id="1806994.A0A507C9N1"/>
<dbReference type="GO" id="GO:0000932">
    <property type="term" value="C:P-body"/>
    <property type="evidence" value="ECO:0007669"/>
    <property type="project" value="TreeGrafter"/>
</dbReference>
<dbReference type="OrthoDB" id="204958at2759"/>
<dbReference type="GO" id="GO:0008270">
    <property type="term" value="F:zinc ion binding"/>
    <property type="evidence" value="ECO:0007669"/>
    <property type="project" value="UniProtKB-KW"/>
</dbReference>
<dbReference type="AlphaFoldDB" id="A0A507C9N1"/>
<comment type="function">
    <text evidence="7">Regulatory subunit of the poly(A)-nuclease (PAN) deadenylation complex, one of two cytoplasmic mRNA deadenylases involved in mRNA turnover. PAN specifically shortens poly(A) tails of RNA and the activity is stimulated by poly(A)-binding protein PAB1. PAN deadenylation is followed by rapid degradation of the shortened mRNA tails by the CCR4-NOT complex. Deadenylated mRNAs are then degraded by two alternative mechanisms, namely exosome-mediated 3'-5' exonucleolytic degradation, or deadenlyation-dependent mRNA decaping and subsequent 5'-3' exonucleolytic degradation by XRN1. May also be involved in post-transcriptional maturation of mRNA poly(A) tails. PAN3 acts as a positive regulator for PAN activity, recruiting the catalytic subunit PAN2 to mRNA via its interaction with RNA and with PAB1.</text>
</comment>
<evidence type="ECO:0000256" key="9">
    <source>
        <dbReference type="SAM" id="MobiDB-lite"/>
    </source>
</evidence>
<keyword evidence="2 7" id="KW-0963">Cytoplasm</keyword>
<dbReference type="Gene3D" id="1.10.510.10">
    <property type="entry name" value="Transferase(Phosphotransferase) domain 1"/>
    <property type="match status" value="1"/>
</dbReference>
<feature type="compositionally biased region" description="Polar residues" evidence="9">
    <location>
        <begin position="142"/>
        <end position="156"/>
    </location>
</feature>
<evidence type="ECO:0000256" key="4">
    <source>
        <dbReference type="ARBA" id="ARBA00022741"/>
    </source>
</evidence>
<comment type="caution">
    <text evidence="12">The sequence shown here is derived from an EMBL/GenBank/DDBJ whole genome shotgun (WGS) entry which is preliminary data.</text>
</comment>
<feature type="compositionally biased region" description="Low complexity" evidence="9">
    <location>
        <begin position="119"/>
        <end position="139"/>
    </location>
</feature>
<feature type="region of interest" description="Disordered" evidence="9">
    <location>
        <begin position="35"/>
        <end position="72"/>
    </location>
</feature>
<dbReference type="GO" id="GO:0000289">
    <property type="term" value="P:nuclear-transcribed mRNA poly(A) tail shortening"/>
    <property type="evidence" value="ECO:0007669"/>
    <property type="project" value="UniProtKB-UniRule"/>
</dbReference>
<evidence type="ECO:0000313" key="12">
    <source>
        <dbReference type="EMBL" id="TPX34253.1"/>
    </source>
</evidence>
<comment type="subunit">
    <text evidence="7">Homodimer. Forms a heterotrimer with a catalytic subunit PAN2 to form the poly(A)-nuclease (PAN) deadenylation complex. Interacts (via PAM-2 motif) with poly(A)-binding protein PAB1 (via PABC domain), conferring substrate specificity of the enzyme complex.</text>
</comment>
<feature type="zinc finger region" description="C3H1-type" evidence="8">
    <location>
        <begin position="6"/>
        <end position="35"/>
    </location>
</feature>
<keyword evidence="8" id="KW-0479">Metal-binding</keyword>
<dbReference type="FunFam" id="1.10.287.3700:FF:000001">
    <property type="entry name" value="PAN2-PAN3 deadenylation complex subunit PAN3"/>
    <property type="match status" value="1"/>
</dbReference>
<evidence type="ECO:0000256" key="8">
    <source>
        <dbReference type="PROSITE-ProRule" id="PRU00723"/>
    </source>
</evidence>
<evidence type="ECO:0000259" key="10">
    <source>
        <dbReference type="PROSITE" id="PS50011"/>
    </source>
</evidence>
<feature type="domain" description="C3H1-type" evidence="11">
    <location>
        <begin position="6"/>
        <end position="35"/>
    </location>
</feature>
<dbReference type="Gene3D" id="6.10.250.3160">
    <property type="match status" value="1"/>
</dbReference>
<keyword evidence="8" id="KW-0862">Zinc</keyword>
<comment type="domain">
    <text evidence="7">The pseudokinase domain, the coiled-coil (CC), and C-terminal knob domain (CK) form a structural unit (PKC) that forms an extensive high-affinity interaction surface for PAN2.</text>
</comment>
<dbReference type="Pfam" id="PF25586">
    <property type="entry name" value="zf-CCCH_PAN3"/>
    <property type="match status" value="1"/>
</dbReference>
<comment type="domain">
    <text evidence="7">The N-terminal zinc finger binds to poly(A) RNA.</text>
</comment>
<evidence type="ECO:0000256" key="1">
    <source>
        <dbReference type="ARBA" id="ARBA00004496"/>
    </source>
</evidence>
<dbReference type="SUPFAM" id="SSF56112">
    <property type="entry name" value="Protein kinase-like (PK-like)"/>
    <property type="match status" value="1"/>
</dbReference>
<feature type="binding site" evidence="7">
    <location>
        <begin position="404"/>
        <end position="405"/>
    </location>
    <ligand>
        <name>ATP</name>
        <dbReference type="ChEBI" id="CHEBI:30616"/>
    </ligand>
</feature>
<dbReference type="GO" id="GO:0031251">
    <property type="term" value="C:PAN complex"/>
    <property type="evidence" value="ECO:0007669"/>
    <property type="project" value="UniProtKB-UniRule"/>
</dbReference>
<dbReference type="GO" id="GO:0004672">
    <property type="term" value="F:protein kinase activity"/>
    <property type="evidence" value="ECO:0007669"/>
    <property type="project" value="InterPro"/>
</dbReference>
<feature type="binding site" evidence="7">
    <location>
        <position position="299"/>
    </location>
    <ligand>
        <name>ATP</name>
        <dbReference type="ChEBI" id="CHEBI:30616"/>
    </ligand>
</feature>
<dbReference type="FunFam" id="1.20.5.5160:FF:000002">
    <property type="entry name" value="PAN2-PAN3 deadenylation complex subunit PAN3"/>
    <property type="match status" value="1"/>
</dbReference>
<keyword evidence="3 7" id="KW-0507">mRNA processing</keyword>
<gene>
    <name evidence="7" type="primary">PAN3</name>
    <name evidence="12" type="ORF">SmJEL517_g03044</name>
</gene>
<reference evidence="12 13" key="1">
    <citation type="journal article" date="2019" name="Sci. Rep.">
        <title>Comparative genomics of chytrid fungi reveal insights into the obligate biotrophic and pathogenic lifestyle of Synchytrium endobioticum.</title>
        <authorList>
            <person name="van de Vossenberg B.T.L.H."/>
            <person name="Warris S."/>
            <person name="Nguyen H.D.T."/>
            <person name="van Gent-Pelzer M.P.E."/>
            <person name="Joly D.L."/>
            <person name="van de Geest H.C."/>
            <person name="Bonants P.J.M."/>
            <person name="Smith D.S."/>
            <person name="Levesque C.A."/>
            <person name="van der Lee T.A.J."/>
        </authorList>
    </citation>
    <scope>NUCLEOTIDE SEQUENCE [LARGE SCALE GENOMIC DNA]</scope>
    <source>
        <strain evidence="12 13">JEL517</strain>
    </source>
</reference>
<accession>A0A507C9N1</accession>
<name>A0A507C9N1_9FUNG</name>
<dbReference type="InterPro" id="IPR041332">
    <property type="entry name" value="Pan3_CK"/>
</dbReference>
<evidence type="ECO:0000256" key="5">
    <source>
        <dbReference type="ARBA" id="ARBA00022840"/>
    </source>
</evidence>